<dbReference type="AlphaFoldDB" id="A0AAI9XVJ8"/>
<gene>
    <name evidence="1" type="ORF">CCUS01_07855</name>
</gene>
<reference evidence="1" key="1">
    <citation type="submission" date="2016-11" db="EMBL/GenBank/DDBJ databases">
        <title>The genome sequence of Colletotrichum cuscutae.</title>
        <authorList>
            <person name="Baroncelli R."/>
        </authorList>
    </citation>
    <scope>NUCLEOTIDE SEQUENCE</scope>
    <source>
        <strain evidence="1">IMI 304802</strain>
    </source>
</reference>
<accession>A0AAI9XVJ8</accession>
<dbReference type="Proteomes" id="UP001239213">
    <property type="component" value="Unassembled WGS sequence"/>
</dbReference>
<sequence>MFILLLSSDNPVPSLPRTAENRKAQDHMAVITQERKTIIRRLGGQWGEQDLNMQLDGPCSSFVPSTTYGLALALLAALPPAPPSPVRPVSQIGLHPSLLFPFVFSLLVSVLQHHPCCIRKRHAAQPGAAASPPPSVFQSSAGRIARLVKSDASHHTQVHNSDLPVPSNSYHAMPSGKCAFYLVSETSS</sequence>
<evidence type="ECO:0000313" key="1">
    <source>
        <dbReference type="EMBL" id="KAK1464609.1"/>
    </source>
</evidence>
<dbReference type="EMBL" id="MPDP01000264">
    <property type="protein sequence ID" value="KAK1464609.1"/>
    <property type="molecule type" value="Genomic_DNA"/>
</dbReference>
<organism evidence="1 2">
    <name type="scientific">Colletotrichum cuscutae</name>
    <dbReference type="NCBI Taxonomy" id="1209917"/>
    <lineage>
        <taxon>Eukaryota</taxon>
        <taxon>Fungi</taxon>
        <taxon>Dikarya</taxon>
        <taxon>Ascomycota</taxon>
        <taxon>Pezizomycotina</taxon>
        <taxon>Sordariomycetes</taxon>
        <taxon>Hypocreomycetidae</taxon>
        <taxon>Glomerellales</taxon>
        <taxon>Glomerellaceae</taxon>
        <taxon>Colletotrichum</taxon>
        <taxon>Colletotrichum acutatum species complex</taxon>
    </lineage>
</organism>
<keyword evidence="2" id="KW-1185">Reference proteome</keyword>
<name>A0AAI9XVJ8_9PEZI</name>
<evidence type="ECO:0000313" key="2">
    <source>
        <dbReference type="Proteomes" id="UP001239213"/>
    </source>
</evidence>
<proteinExistence type="predicted"/>
<comment type="caution">
    <text evidence="1">The sequence shown here is derived from an EMBL/GenBank/DDBJ whole genome shotgun (WGS) entry which is preliminary data.</text>
</comment>
<protein>
    <submittedName>
        <fullName evidence="1">Uncharacterized protein</fullName>
    </submittedName>
</protein>